<name>A0A0H2YSC0_CLOP1</name>
<dbReference type="eggNOG" id="ENOG5033FES">
    <property type="taxonomic scope" value="Bacteria"/>
</dbReference>
<dbReference type="GeneID" id="93002560"/>
<gene>
    <name evidence="1" type="ordered locus">CPF_1162</name>
</gene>
<dbReference type="PaxDb" id="195103-CPF_1162"/>
<dbReference type="HOGENOM" id="CLU_174016_1_0_9"/>
<sequence>MVSIADFVDVALYTVKRIEINDKVNFKTFKKDREVEIEKIDKGLFNVSENGFNREVFLNLHEKDLKRTLKYLQKKEFPKSNKLWYKIIRTKK</sequence>
<dbReference type="Proteomes" id="UP000001823">
    <property type="component" value="Chromosome"/>
</dbReference>
<evidence type="ECO:0000313" key="1">
    <source>
        <dbReference type="EMBL" id="ABG83896.1"/>
    </source>
</evidence>
<organism evidence="1 2">
    <name type="scientific">Clostridium perfringens (strain ATCC 13124 / DSM 756 / JCM 1290 / NCIMB 6125 / NCTC 8237 / Type A)</name>
    <dbReference type="NCBI Taxonomy" id="195103"/>
    <lineage>
        <taxon>Bacteria</taxon>
        <taxon>Bacillati</taxon>
        <taxon>Bacillota</taxon>
        <taxon>Clostridia</taxon>
        <taxon>Eubacteriales</taxon>
        <taxon>Clostridiaceae</taxon>
        <taxon>Clostridium</taxon>
    </lineage>
</organism>
<dbReference type="RefSeq" id="WP_003456354.1">
    <property type="nucleotide sequence ID" value="NC_008261.1"/>
</dbReference>
<keyword evidence="2" id="KW-1185">Reference proteome</keyword>
<protein>
    <submittedName>
        <fullName evidence="1">Uncharacterized protein</fullName>
    </submittedName>
</protein>
<evidence type="ECO:0000313" key="2">
    <source>
        <dbReference type="Proteomes" id="UP000001823"/>
    </source>
</evidence>
<dbReference type="KEGG" id="cpf:CPF_1162"/>
<dbReference type="STRING" id="195103.CPF_1162"/>
<proteinExistence type="predicted"/>
<reference evidence="1 2" key="1">
    <citation type="journal article" date="2006" name="Genome Res.">
        <title>Skewed genomic variability in strains of the toxigenic bacterial pathogen, Clostridium perfringens.</title>
        <authorList>
            <person name="Myers G.S."/>
            <person name="Rasko D.A."/>
            <person name="Cheung J.K."/>
            <person name="Ravel J."/>
            <person name="Seshadri R."/>
            <person name="Deboy R.T."/>
            <person name="Ren Q."/>
            <person name="Varga J."/>
            <person name="Awad M.M."/>
            <person name="Brinkac L.M."/>
            <person name="Daugherty S.C."/>
            <person name="Haft D.H."/>
            <person name="Dodson R.J."/>
            <person name="Madupu R."/>
            <person name="Nelson W.C."/>
            <person name="Rosovitz M.J."/>
            <person name="Sullivan S.A."/>
            <person name="Khouri H."/>
            <person name="Dimitrov G.I."/>
            <person name="Watkins K.L."/>
            <person name="Mulligan S."/>
            <person name="Benton J."/>
            <person name="Radune D."/>
            <person name="Fisher D.J."/>
            <person name="Atkins H.S."/>
            <person name="Hiscox T."/>
            <person name="Jost B.H."/>
            <person name="Billington S.J."/>
            <person name="Songer J.G."/>
            <person name="McClane B.A."/>
            <person name="Titball R.W."/>
            <person name="Rood J.I."/>
            <person name="Melville S.B."/>
            <person name="Paulsen I.T."/>
        </authorList>
    </citation>
    <scope>NUCLEOTIDE SEQUENCE [LARGE SCALE GENOMIC DNA]</scope>
    <source>
        <strain evidence="2">ATCC 13124 / DSM 756 / JCM 1290 / NCIMB 6125 / NCTC 8237 / S 107 / Type A</strain>
    </source>
</reference>
<accession>A0A0H2YSC0</accession>
<dbReference type="AlphaFoldDB" id="A0A0H2YSC0"/>
<dbReference type="EMBL" id="CP000246">
    <property type="protein sequence ID" value="ABG83896.1"/>
    <property type="molecule type" value="Genomic_DNA"/>
</dbReference>